<dbReference type="PANTHER" id="PTHR43077">
    <property type="entry name" value="TRANSPORT PERMEASE YVFS-RELATED"/>
    <property type="match status" value="1"/>
</dbReference>
<protein>
    <submittedName>
        <fullName evidence="8">YhgE/Pip domain protein</fullName>
    </submittedName>
</protein>
<accession>D0WIM1</accession>
<feature type="transmembrane region" description="Helical" evidence="6">
    <location>
        <begin position="620"/>
        <end position="639"/>
    </location>
</feature>
<feature type="transmembrane region" description="Helical" evidence="6">
    <location>
        <begin position="561"/>
        <end position="584"/>
    </location>
</feature>
<name>D0WIM1_SLAES</name>
<dbReference type="HOGENOM" id="CLU_004534_2_0_11"/>
<gene>
    <name evidence="8" type="ORF">HMPREF0762_01696</name>
</gene>
<dbReference type="GO" id="GO:0140359">
    <property type="term" value="F:ABC-type transporter activity"/>
    <property type="evidence" value="ECO:0007669"/>
    <property type="project" value="InterPro"/>
</dbReference>
<evidence type="ECO:0000256" key="5">
    <source>
        <dbReference type="SAM" id="MobiDB-lite"/>
    </source>
</evidence>
<dbReference type="PANTHER" id="PTHR43077:SF10">
    <property type="entry name" value="TRANSPORT PERMEASE PROTEIN"/>
    <property type="match status" value="1"/>
</dbReference>
<dbReference type="InterPro" id="IPR017500">
    <property type="entry name" value="Phage_infect_YhgE_N"/>
</dbReference>
<dbReference type="Pfam" id="PF12698">
    <property type="entry name" value="ABC2_membrane_3"/>
    <property type="match status" value="2"/>
</dbReference>
<keyword evidence="4 6" id="KW-0472">Membrane</keyword>
<evidence type="ECO:0000259" key="7">
    <source>
        <dbReference type="Pfam" id="PF12698"/>
    </source>
</evidence>
<dbReference type="Gene3D" id="3.40.1710.10">
    <property type="entry name" value="abc type-2 transporter like domain"/>
    <property type="match status" value="1"/>
</dbReference>
<feature type="domain" description="ABC-2 type transporter transmembrane" evidence="7">
    <location>
        <begin position="509"/>
        <end position="693"/>
    </location>
</feature>
<evidence type="ECO:0000313" key="8">
    <source>
        <dbReference type="EMBL" id="EEZ60888.1"/>
    </source>
</evidence>
<dbReference type="AlphaFoldDB" id="D0WIM1"/>
<evidence type="ECO:0000256" key="2">
    <source>
        <dbReference type="ARBA" id="ARBA00022692"/>
    </source>
</evidence>
<feature type="transmembrane region" description="Helical" evidence="6">
    <location>
        <begin position="590"/>
        <end position="613"/>
    </location>
</feature>
<dbReference type="GeneID" id="85008218"/>
<evidence type="ECO:0000256" key="3">
    <source>
        <dbReference type="ARBA" id="ARBA00022989"/>
    </source>
</evidence>
<comment type="caution">
    <text evidence="8">The sequence shown here is derived from an EMBL/GenBank/DDBJ whole genome shotgun (WGS) entry which is preliminary data.</text>
</comment>
<feature type="transmembrane region" description="Helical" evidence="6">
    <location>
        <begin position="522"/>
        <end position="541"/>
    </location>
</feature>
<evidence type="ECO:0000256" key="6">
    <source>
        <dbReference type="SAM" id="Phobius"/>
    </source>
</evidence>
<dbReference type="OrthoDB" id="9811483at2"/>
<sequence>MKTAFRILARDLGRLARNPVALIVIAGLIVLPALYAWYCVWANWDPYGNTGNIRVAVANADVGADTEALGHIDVGSQVEANLQDDDQLGWEFVSEDEAVQGVESGTYYAAYVIPADFSADFASVLTGKPEHPTITYYANEKHSAVATKVTDSGATALERKVNEQFASAASEAASSAARDAAKSVKGEVEGANAGVAAGVAGASDDLSSVREALASASEGIDGWKGSVSSARTTLGDAKSLASSISSSLDTAGALMTSAQADAGSFSASASGALTKGSVALGGASSQASIAVGKLAAKTTEAKGDVDAAIASLNKAIDRNDEAIAALKALASADPNVSKAIDDLQARNDRYRAAVGTLKETSDALDAAVSAANGHVQAMGGIVSNGLAGISSSAQSVNTTITPQVTSGLGSLSTSLGLLSGVSSALGPQADQALALLDQLDGTLGESASALDATASTLATTQADLSSTASDLAALSDSLEIDELSQILGIDPADVGDFMASPVTLTTKVVYPVENYGSSVAPFYTNLALWVGGFVLMALIKLEVDREGIEGLTATRAYLGRWLLFMVLSILQALVICTGDLVIGVQCENPVAFLAAGVLTSLAYMNIIFMLGITLRHIGKAAAVILLIMQIPGSSGMYPIEMMPGFFRMVHPLLPFTYGIDAMRQAMAGIYGHDLAFDAAILLSIVLVSLFIGLVVRPYVLNLNVLFDAKLHETGFLVSEEQGMRQSRYRARNVIRALLDTDTYRAMLLDRAERFNRSYDGIVRVGSYVVAALPLVLMALVSFVNVDVDDKLMLLAGMIALVILVDVFLIVVEFLHESLGFQLRMAGLGGDALIDDARDHLPLRHHDFSPDHHARVVEARTASTKPGAHERAGVESEWIALQEDLFRGDDPLAFHDGADAGGRSRIDGEYGVVPFASGDKADVDSLGHGGSLDSGSAPGIDPFGSDDAPGPSDEKGGAR</sequence>
<dbReference type="NCBIfam" id="TIGR03062">
    <property type="entry name" value="pip_yhgE_Cterm"/>
    <property type="match status" value="1"/>
</dbReference>
<dbReference type="InterPro" id="IPR051328">
    <property type="entry name" value="T7SS_ABC-Transporter"/>
</dbReference>
<keyword evidence="9" id="KW-1185">Reference proteome</keyword>
<feature type="region of interest" description="Disordered" evidence="5">
    <location>
        <begin position="916"/>
        <end position="958"/>
    </location>
</feature>
<evidence type="ECO:0000313" key="9">
    <source>
        <dbReference type="Proteomes" id="UP000006001"/>
    </source>
</evidence>
<feature type="transmembrane region" description="Helical" evidence="6">
    <location>
        <begin position="674"/>
        <end position="695"/>
    </location>
</feature>
<dbReference type="RefSeq" id="WP_006362957.1">
    <property type="nucleotide sequence ID" value="NZ_GG700631.1"/>
</dbReference>
<keyword evidence="2 6" id="KW-0812">Transmembrane</keyword>
<dbReference type="GO" id="GO:0016020">
    <property type="term" value="C:membrane"/>
    <property type="evidence" value="ECO:0007669"/>
    <property type="project" value="UniProtKB-SubCell"/>
</dbReference>
<evidence type="ECO:0000256" key="4">
    <source>
        <dbReference type="ARBA" id="ARBA00023136"/>
    </source>
</evidence>
<keyword evidence="3 6" id="KW-1133">Transmembrane helix</keyword>
<reference evidence="8" key="1">
    <citation type="submission" date="2009-10" db="EMBL/GenBank/DDBJ databases">
        <authorList>
            <person name="Weinstock G."/>
            <person name="Sodergren E."/>
            <person name="Clifton S."/>
            <person name="Fulton L."/>
            <person name="Fulton B."/>
            <person name="Courtney L."/>
            <person name="Fronick C."/>
            <person name="Harrison M."/>
            <person name="Strong C."/>
            <person name="Farmer C."/>
            <person name="Delahaunty K."/>
            <person name="Markovic C."/>
            <person name="Hall O."/>
            <person name="Minx P."/>
            <person name="Tomlinson C."/>
            <person name="Mitreva M."/>
            <person name="Nelson J."/>
            <person name="Hou S."/>
            <person name="Wollam A."/>
            <person name="Pepin K.H."/>
            <person name="Johnson M."/>
            <person name="Bhonagiri V."/>
            <person name="Nash W.E."/>
            <person name="Warren W."/>
            <person name="Chinwalla A."/>
            <person name="Mardis E.R."/>
            <person name="Wilson R.K."/>
        </authorList>
    </citation>
    <scope>NUCLEOTIDE SEQUENCE [LARGE SCALE GENOMIC DNA]</scope>
    <source>
        <strain evidence="8">ATCC 700122</strain>
    </source>
</reference>
<dbReference type="NCBIfam" id="TIGR03061">
    <property type="entry name" value="pip_yhgE_Nterm"/>
    <property type="match status" value="1"/>
</dbReference>
<dbReference type="Proteomes" id="UP000006001">
    <property type="component" value="Unassembled WGS sequence"/>
</dbReference>
<dbReference type="InterPro" id="IPR013525">
    <property type="entry name" value="ABC2_TM"/>
</dbReference>
<feature type="transmembrane region" description="Helical" evidence="6">
    <location>
        <begin position="764"/>
        <end position="785"/>
    </location>
</feature>
<dbReference type="InterPro" id="IPR017501">
    <property type="entry name" value="Phage_infect_YhgE_C"/>
</dbReference>
<dbReference type="EMBL" id="ACUX02000016">
    <property type="protein sequence ID" value="EEZ60888.1"/>
    <property type="molecule type" value="Genomic_DNA"/>
</dbReference>
<comment type="subcellular location">
    <subcellularLocation>
        <location evidence="1">Membrane</location>
        <topology evidence="1">Multi-pass membrane protein</topology>
    </subcellularLocation>
</comment>
<dbReference type="eggNOG" id="COG1511">
    <property type="taxonomic scope" value="Bacteria"/>
</dbReference>
<feature type="domain" description="ABC-2 type transporter transmembrane" evidence="7">
    <location>
        <begin position="28"/>
        <end position="167"/>
    </location>
</feature>
<evidence type="ECO:0000256" key="1">
    <source>
        <dbReference type="ARBA" id="ARBA00004141"/>
    </source>
</evidence>
<organism evidence="8 9">
    <name type="scientific">Slackia exigua (strain ATCC 700122 / DSM 15923 / CIP 105133 / JCM 11022 / KCTC 5966 / S-7)</name>
    <dbReference type="NCBI Taxonomy" id="649764"/>
    <lineage>
        <taxon>Bacteria</taxon>
        <taxon>Bacillati</taxon>
        <taxon>Actinomycetota</taxon>
        <taxon>Coriobacteriia</taxon>
        <taxon>Eggerthellales</taxon>
        <taxon>Eggerthellaceae</taxon>
        <taxon>Slackia</taxon>
    </lineage>
</organism>
<dbReference type="STRING" id="649764.HMPREF0762_01696"/>
<feature type="transmembrane region" description="Helical" evidence="6">
    <location>
        <begin position="791"/>
        <end position="814"/>
    </location>
</feature>
<feature type="transmembrane region" description="Helical" evidence="6">
    <location>
        <begin position="20"/>
        <end position="38"/>
    </location>
</feature>
<proteinExistence type="predicted"/>